<evidence type="ECO:0000313" key="5">
    <source>
        <dbReference type="EMBL" id="WPF89216.1"/>
    </source>
</evidence>
<evidence type="ECO:0000256" key="3">
    <source>
        <dbReference type="ARBA" id="ARBA00023163"/>
    </source>
</evidence>
<name>A0AAF1C5M4_9CHRO</name>
<dbReference type="InterPro" id="IPR018062">
    <property type="entry name" value="HTH_AraC-typ_CS"/>
</dbReference>
<dbReference type="SMART" id="SM00342">
    <property type="entry name" value="HTH_ARAC"/>
    <property type="match status" value="1"/>
</dbReference>
<keyword evidence="2" id="KW-0238">DNA-binding</keyword>
<sequence length="330" mass="37984">MTIKFDNHELKKLSQQYTSTINPNLIKDKCDRTYLAPEWLGKGYKREIVLRNGISLIIHNYQLFENVIIDNRENIDETLEIAFKLSLPQYIPPNINISVKDGFCYVIGKNNEGDIWQELANIPSKAVDIHLNESLVESLINDYDDSLPQSLKPFFLGNNNLPVSLPQIISPQMKMVISQIINCSFQGITKQIYLEAKTLELLALKIDSLRQIEQVKQIKIKLKKEDIEAIYHAEKIIVDNYNNPPSLIELSRQVGINTRKLKEGFRQIFHTTVFDYLYHYRMNLAQNLLKKQKNVGVVAQTIGYASATSFNAAFQKQFGVTPKLFQLAHR</sequence>
<protein>
    <submittedName>
        <fullName evidence="5">AraC family transcriptional regulator</fullName>
    </submittedName>
</protein>
<dbReference type="PANTHER" id="PTHR47893:SF1">
    <property type="entry name" value="REGULATORY PROTEIN PCHR"/>
    <property type="match status" value="1"/>
</dbReference>
<dbReference type="AlphaFoldDB" id="A0AAF1C5M4"/>
<dbReference type="InterPro" id="IPR009057">
    <property type="entry name" value="Homeodomain-like_sf"/>
</dbReference>
<keyword evidence="1" id="KW-0805">Transcription regulation</keyword>
<evidence type="ECO:0000259" key="4">
    <source>
        <dbReference type="PROSITE" id="PS01124"/>
    </source>
</evidence>
<dbReference type="InterPro" id="IPR053142">
    <property type="entry name" value="PchR_regulatory_protein"/>
</dbReference>
<dbReference type="PANTHER" id="PTHR47893">
    <property type="entry name" value="REGULATORY PROTEIN PCHR"/>
    <property type="match status" value="1"/>
</dbReference>
<dbReference type="GO" id="GO:0003700">
    <property type="term" value="F:DNA-binding transcription factor activity"/>
    <property type="evidence" value="ECO:0007669"/>
    <property type="project" value="InterPro"/>
</dbReference>
<feature type="domain" description="HTH araC/xylS-type" evidence="4">
    <location>
        <begin position="231"/>
        <end position="328"/>
    </location>
</feature>
<dbReference type="Gene3D" id="1.10.10.60">
    <property type="entry name" value="Homeodomain-like"/>
    <property type="match status" value="2"/>
</dbReference>
<dbReference type="SUPFAM" id="SSF46689">
    <property type="entry name" value="Homeodomain-like"/>
    <property type="match status" value="2"/>
</dbReference>
<gene>
    <name evidence="5" type="ORF">SAY89_02775</name>
</gene>
<dbReference type="Pfam" id="PF12833">
    <property type="entry name" value="HTH_18"/>
    <property type="match status" value="1"/>
</dbReference>
<dbReference type="PROSITE" id="PS01124">
    <property type="entry name" value="HTH_ARAC_FAMILY_2"/>
    <property type="match status" value="1"/>
</dbReference>
<dbReference type="RefSeq" id="WP_099436175.1">
    <property type="nucleotide sequence ID" value="NZ_CP138348.1"/>
</dbReference>
<dbReference type="GO" id="GO:0043565">
    <property type="term" value="F:sequence-specific DNA binding"/>
    <property type="evidence" value="ECO:0007669"/>
    <property type="project" value="InterPro"/>
</dbReference>
<accession>A0AAF1C5M4</accession>
<organism evidence="5">
    <name type="scientific">Cyanobacterium aponinum AL20115</name>
    <dbReference type="NCBI Taxonomy" id="3090662"/>
    <lineage>
        <taxon>Bacteria</taxon>
        <taxon>Bacillati</taxon>
        <taxon>Cyanobacteriota</taxon>
        <taxon>Cyanophyceae</taxon>
        <taxon>Oscillatoriophycideae</taxon>
        <taxon>Chroococcales</taxon>
        <taxon>Geminocystaceae</taxon>
        <taxon>Cyanobacterium</taxon>
    </lineage>
</organism>
<dbReference type="InterPro" id="IPR018060">
    <property type="entry name" value="HTH_AraC"/>
</dbReference>
<evidence type="ECO:0000256" key="2">
    <source>
        <dbReference type="ARBA" id="ARBA00023125"/>
    </source>
</evidence>
<keyword evidence="3" id="KW-0804">Transcription</keyword>
<proteinExistence type="predicted"/>
<reference evidence="5" key="1">
    <citation type="submission" date="2023-11" db="EMBL/GenBank/DDBJ databases">
        <title>Genome sequence of Cyanobacterium aponinum BCRC AL20115.</title>
        <authorList>
            <person name="Chang H.-Y."/>
            <person name="Lin K.-M."/>
            <person name="Hsueh H.-T."/>
            <person name="Chu H.-A."/>
            <person name="Kuo C.-H."/>
        </authorList>
    </citation>
    <scope>NUCLEOTIDE SEQUENCE</scope>
    <source>
        <strain evidence="5">AL20115</strain>
    </source>
</reference>
<dbReference type="EMBL" id="CP138348">
    <property type="protein sequence ID" value="WPF89216.1"/>
    <property type="molecule type" value="Genomic_DNA"/>
</dbReference>
<dbReference type="PROSITE" id="PS00041">
    <property type="entry name" value="HTH_ARAC_FAMILY_1"/>
    <property type="match status" value="1"/>
</dbReference>
<evidence type="ECO:0000256" key="1">
    <source>
        <dbReference type="ARBA" id="ARBA00023015"/>
    </source>
</evidence>